<evidence type="ECO:0000313" key="3">
    <source>
        <dbReference type="Proteomes" id="UP001458880"/>
    </source>
</evidence>
<feature type="compositionally biased region" description="Polar residues" evidence="1">
    <location>
        <begin position="1"/>
        <end position="19"/>
    </location>
</feature>
<dbReference type="AlphaFoldDB" id="A0AAW1N1E6"/>
<feature type="region of interest" description="Disordered" evidence="1">
    <location>
        <begin position="1"/>
        <end position="32"/>
    </location>
</feature>
<protein>
    <submittedName>
        <fullName evidence="2">Uncharacterized protein</fullName>
    </submittedName>
</protein>
<comment type="caution">
    <text evidence="2">The sequence shown here is derived from an EMBL/GenBank/DDBJ whole genome shotgun (WGS) entry which is preliminary data.</text>
</comment>
<gene>
    <name evidence="2" type="ORF">QE152_g4429</name>
</gene>
<evidence type="ECO:0000256" key="1">
    <source>
        <dbReference type="SAM" id="MobiDB-lite"/>
    </source>
</evidence>
<organism evidence="2 3">
    <name type="scientific">Popillia japonica</name>
    <name type="common">Japanese beetle</name>
    <dbReference type="NCBI Taxonomy" id="7064"/>
    <lineage>
        <taxon>Eukaryota</taxon>
        <taxon>Metazoa</taxon>
        <taxon>Ecdysozoa</taxon>
        <taxon>Arthropoda</taxon>
        <taxon>Hexapoda</taxon>
        <taxon>Insecta</taxon>
        <taxon>Pterygota</taxon>
        <taxon>Neoptera</taxon>
        <taxon>Endopterygota</taxon>
        <taxon>Coleoptera</taxon>
        <taxon>Polyphaga</taxon>
        <taxon>Scarabaeiformia</taxon>
        <taxon>Scarabaeidae</taxon>
        <taxon>Rutelinae</taxon>
        <taxon>Popillia</taxon>
    </lineage>
</organism>
<sequence length="148" mass="16703">MNEEATGSTSTIDPTNTERNTQRKTEQRNTQTTATQMYLAVILISNDDLSDFTTDQSEVNSDNEDHFQNNINEHDLDDLLNRFNAVNLNIEINNAMARQELTRNHIDIIPKYEGDPNTLSMYIGACEYLAVTFGNPQNPADAMNGFLL</sequence>
<dbReference type="Proteomes" id="UP001458880">
    <property type="component" value="Unassembled WGS sequence"/>
</dbReference>
<dbReference type="EMBL" id="JASPKY010000022">
    <property type="protein sequence ID" value="KAK9752203.1"/>
    <property type="molecule type" value="Genomic_DNA"/>
</dbReference>
<keyword evidence="3" id="KW-1185">Reference proteome</keyword>
<name>A0AAW1N1E6_POPJA</name>
<accession>A0AAW1N1E6</accession>
<evidence type="ECO:0000313" key="2">
    <source>
        <dbReference type="EMBL" id="KAK9752203.1"/>
    </source>
</evidence>
<reference evidence="2 3" key="1">
    <citation type="journal article" date="2024" name="BMC Genomics">
        <title>De novo assembly and annotation of Popillia japonica's genome with initial clues to its potential as an invasive pest.</title>
        <authorList>
            <person name="Cucini C."/>
            <person name="Boschi S."/>
            <person name="Funari R."/>
            <person name="Cardaioli E."/>
            <person name="Iannotti N."/>
            <person name="Marturano G."/>
            <person name="Paoli F."/>
            <person name="Bruttini M."/>
            <person name="Carapelli A."/>
            <person name="Frati F."/>
            <person name="Nardi F."/>
        </authorList>
    </citation>
    <scope>NUCLEOTIDE SEQUENCE [LARGE SCALE GENOMIC DNA]</scope>
    <source>
        <strain evidence="2">DMR45628</strain>
    </source>
</reference>
<proteinExistence type="predicted"/>